<gene>
    <name evidence="2" type="ORF">SAMN05216219_2594</name>
</gene>
<dbReference type="EMBL" id="FOVM01000007">
    <property type="protein sequence ID" value="SFN90800.1"/>
    <property type="molecule type" value="Genomic_DNA"/>
</dbReference>
<reference evidence="3" key="1">
    <citation type="submission" date="2016-10" db="EMBL/GenBank/DDBJ databases">
        <authorList>
            <person name="Varghese N."/>
            <person name="Submissions S."/>
        </authorList>
    </citation>
    <scope>NUCLEOTIDE SEQUENCE [LARGE SCALE GENOMIC DNA]</scope>
    <source>
        <strain evidence="3">CGMCC 1.11101</strain>
    </source>
</reference>
<feature type="transmembrane region" description="Helical" evidence="1">
    <location>
        <begin position="12"/>
        <end position="36"/>
    </location>
</feature>
<accession>A0A1I5CUY3</accession>
<keyword evidence="3" id="KW-1185">Reference proteome</keyword>
<feature type="transmembrane region" description="Helical" evidence="1">
    <location>
        <begin position="87"/>
        <end position="110"/>
    </location>
</feature>
<evidence type="ECO:0000313" key="3">
    <source>
        <dbReference type="Proteomes" id="UP000198867"/>
    </source>
</evidence>
<keyword evidence="1" id="KW-0472">Membrane</keyword>
<dbReference type="RefSeq" id="WP_090712072.1">
    <property type="nucleotide sequence ID" value="NZ_FOVM01000007.1"/>
</dbReference>
<organism evidence="2 3">
    <name type="scientific">Mycetocola miduiensis</name>
    <dbReference type="NCBI Taxonomy" id="995034"/>
    <lineage>
        <taxon>Bacteria</taxon>
        <taxon>Bacillati</taxon>
        <taxon>Actinomycetota</taxon>
        <taxon>Actinomycetes</taxon>
        <taxon>Micrococcales</taxon>
        <taxon>Microbacteriaceae</taxon>
        <taxon>Mycetocola</taxon>
    </lineage>
</organism>
<protein>
    <submittedName>
        <fullName evidence="2">Uncharacterized protein</fullName>
    </submittedName>
</protein>
<dbReference type="AlphaFoldDB" id="A0A1I5CUY3"/>
<name>A0A1I5CUY3_9MICO</name>
<feature type="transmembrane region" description="Helical" evidence="1">
    <location>
        <begin position="48"/>
        <end position="66"/>
    </location>
</feature>
<sequence length="159" mass="16130">MSGSHHSGGGRFSIGRVAAVFSIFLGLGVWVVLWAADVRREAWSDANFLVWVVLALALTAASAFAFEIGIRGLREIADKWGGVFRSGGIGIVAVGVVLAVSGVILATVAIPNVGGTVRGAILCMVAVLGGAPTVLVELQTDVWILAPLLAGVLPAAASG</sequence>
<evidence type="ECO:0000256" key="1">
    <source>
        <dbReference type="SAM" id="Phobius"/>
    </source>
</evidence>
<evidence type="ECO:0000313" key="2">
    <source>
        <dbReference type="EMBL" id="SFN90800.1"/>
    </source>
</evidence>
<keyword evidence="1" id="KW-1133">Transmembrane helix</keyword>
<proteinExistence type="predicted"/>
<dbReference type="Proteomes" id="UP000198867">
    <property type="component" value="Unassembled WGS sequence"/>
</dbReference>
<feature type="transmembrane region" description="Helical" evidence="1">
    <location>
        <begin position="116"/>
        <end position="135"/>
    </location>
</feature>
<keyword evidence="1" id="KW-0812">Transmembrane</keyword>